<gene>
    <name evidence="2" type="ORF">M408DRAFT_197180</name>
</gene>
<dbReference type="HOGENOM" id="CLU_2689361_0_0_1"/>
<name>A0A0C3B3Y1_SERVB</name>
<keyword evidence="3" id="KW-1185">Reference proteome</keyword>
<accession>A0A0C3B3Y1</accession>
<feature type="compositionally biased region" description="Polar residues" evidence="1">
    <location>
        <begin position="1"/>
        <end position="11"/>
    </location>
</feature>
<organism evidence="2 3">
    <name type="scientific">Serendipita vermifera MAFF 305830</name>
    <dbReference type="NCBI Taxonomy" id="933852"/>
    <lineage>
        <taxon>Eukaryota</taxon>
        <taxon>Fungi</taxon>
        <taxon>Dikarya</taxon>
        <taxon>Basidiomycota</taxon>
        <taxon>Agaricomycotina</taxon>
        <taxon>Agaricomycetes</taxon>
        <taxon>Sebacinales</taxon>
        <taxon>Serendipitaceae</taxon>
        <taxon>Serendipita</taxon>
    </lineage>
</organism>
<dbReference type="Proteomes" id="UP000054097">
    <property type="component" value="Unassembled WGS sequence"/>
</dbReference>
<evidence type="ECO:0000313" key="3">
    <source>
        <dbReference type="Proteomes" id="UP000054097"/>
    </source>
</evidence>
<feature type="region of interest" description="Disordered" evidence="1">
    <location>
        <begin position="1"/>
        <end position="26"/>
    </location>
</feature>
<protein>
    <submittedName>
        <fullName evidence="2">Uncharacterized protein</fullName>
    </submittedName>
</protein>
<sequence length="74" mass="8101">MSITATGTRSGPLSKHAHDRTAPLVDQNALNRPVSAGFFAQDNSMLRACCRSMANNSRPLARRARYLSRCSCCM</sequence>
<proteinExistence type="predicted"/>
<dbReference type="AlphaFoldDB" id="A0A0C3B3Y1"/>
<evidence type="ECO:0000313" key="2">
    <source>
        <dbReference type="EMBL" id="KIM26181.1"/>
    </source>
</evidence>
<reference evidence="3" key="2">
    <citation type="submission" date="2015-01" db="EMBL/GenBank/DDBJ databases">
        <title>Evolutionary Origins and Diversification of the Mycorrhizal Mutualists.</title>
        <authorList>
            <consortium name="DOE Joint Genome Institute"/>
            <consortium name="Mycorrhizal Genomics Consortium"/>
            <person name="Kohler A."/>
            <person name="Kuo A."/>
            <person name="Nagy L.G."/>
            <person name="Floudas D."/>
            <person name="Copeland A."/>
            <person name="Barry K.W."/>
            <person name="Cichocki N."/>
            <person name="Veneault-Fourrey C."/>
            <person name="LaButti K."/>
            <person name="Lindquist E.A."/>
            <person name="Lipzen A."/>
            <person name="Lundell T."/>
            <person name="Morin E."/>
            <person name="Murat C."/>
            <person name="Riley R."/>
            <person name="Ohm R."/>
            <person name="Sun H."/>
            <person name="Tunlid A."/>
            <person name="Henrissat B."/>
            <person name="Grigoriev I.V."/>
            <person name="Hibbett D.S."/>
            <person name="Martin F."/>
        </authorList>
    </citation>
    <scope>NUCLEOTIDE SEQUENCE [LARGE SCALE GENOMIC DNA]</scope>
    <source>
        <strain evidence="3">MAFF 305830</strain>
    </source>
</reference>
<reference evidence="2 3" key="1">
    <citation type="submission" date="2014-04" db="EMBL/GenBank/DDBJ databases">
        <authorList>
            <consortium name="DOE Joint Genome Institute"/>
            <person name="Kuo A."/>
            <person name="Zuccaro A."/>
            <person name="Kohler A."/>
            <person name="Nagy L.G."/>
            <person name="Floudas D."/>
            <person name="Copeland A."/>
            <person name="Barry K.W."/>
            <person name="Cichocki N."/>
            <person name="Veneault-Fourrey C."/>
            <person name="LaButti K."/>
            <person name="Lindquist E.A."/>
            <person name="Lipzen A."/>
            <person name="Lundell T."/>
            <person name="Morin E."/>
            <person name="Murat C."/>
            <person name="Sun H."/>
            <person name="Tunlid A."/>
            <person name="Henrissat B."/>
            <person name="Grigoriev I.V."/>
            <person name="Hibbett D.S."/>
            <person name="Martin F."/>
            <person name="Nordberg H.P."/>
            <person name="Cantor M.N."/>
            <person name="Hua S.X."/>
        </authorList>
    </citation>
    <scope>NUCLEOTIDE SEQUENCE [LARGE SCALE GENOMIC DNA]</scope>
    <source>
        <strain evidence="2 3">MAFF 305830</strain>
    </source>
</reference>
<evidence type="ECO:0000256" key="1">
    <source>
        <dbReference type="SAM" id="MobiDB-lite"/>
    </source>
</evidence>
<dbReference type="EMBL" id="KN824308">
    <property type="protein sequence ID" value="KIM26181.1"/>
    <property type="molecule type" value="Genomic_DNA"/>
</dbReference>